<evidence type="ECO:0000256" key="1">
    <source>
        <dbReference type="SAM" id="MobiDB-lite"/>
    </source>
</evidence>
<feature type="region of interest" description="Disordered" evidence="1">
    <location>
        <begin position="1"/>
        <end position="22"/>
    </location>
</feature>
<protein>
    <submittedName>
        <fullName evidence="2">Uncharacterized protein</fullName>
    </submittedName>
</protein>
<evidence type="ECO:0000313" key="2">
    <source>
        <dbReference type="EMBL" id="KDP41000.1"/>
    </source>
</evidence>
<dbReference type="OrthoDB" id="1752032at2759"/>
<dbReference type="Proteomes" id="UP000027138">
    <property type="component" value="Unassembled WGS sequence"/>
</dbReference>
<evidence type="ECO:0000313" key="3">
    <source>
        <dbReference type="Proteomes" id="UP000027138"/>
    </source>
</evidence>
<gene>
    <name evidence="2" type="ORF">JCGZ_03796</name>
</gene>
<dbReference type="EMBL" id="KK914326">
    <property type="protein sequence ID" value="KDP41000.1"/>
    <property type="molecule type" value="Genomic_DNA"/>
</dbReference>
<sequence>MGIRTLRSGKRGATAPFNASPASVSEKAIATAFHVASTSVRQIRLKSSATVTGDIGFKPPGLKWKGKNAVISRQLQQ</sequence>
<accession>A0A067L917</accession>
<dbReference type="AlphaFoldDB" id="A0A067L917"/>
<name>A0A067L917_JATCU</name>
<reference evidence="2 3" key="1">
    <citation type="journal article" date="2014" name="PLoS ONE">
        <title>Global Analysis of Gene Expression Profiles in Physic Nut (Jatropha curcas L.) Seedlings Exposed to Salt Stress.</title>
        <authorList>
            <person name="Zhang L."/>
            <person name="Zhang C."/>
            <person name="Wu P."/>
            <person name="Chen Y."/>
            <person name="Li M."/>
            <person name="Jiang H."/>
            <person name="Wu G."/>
        </authorList>
    </citation>
    <scope>NUCLEOTIDE SEQUENCE [LARGE SCALE GENOMIC DNA]</scope>
    <source>
        <strain evidence="3">cv. GZQX0401</strain>
        <tissue evidence="2">Young leaves</tissue>
    </source>
</reference>
<keyword evidence="3" id="KW-1185">Reference proteome</keyword>
<organism evidence="2 3">
    <name type="scientific">Jatropha curcas</name>
    <name type="common">Barbados nut</name>
    <dbReference type="NCBI Taxonomy" id="180498"/>
    <lineage>
        <taxon>Eukaryota</taxon>
        <taxon>Viridiplantae</taxon>
        <taxon>Streptophyta</taxon>
        <taxon>Embryophyta</taxon>
        <taxon>Tracheophyta</taxon>
        <taxon>Spermatophyta</taxon>
        <taxon>Magnoliopsida</taxon>
        <taxon>eudicotyledons</taxon>
        <taxon>Gunneridae</taxon>
        <taxon>Pentapetalae</taxon>
        <taxon>rosids</taxon>
        <taxon>fabids</taxon>
        <taxon>Malpighiales</taxon>
        <taxon>Euphorbiaceae</taxon>
        <taxon>Crotonoideae</taxon>
        <taxon>Jatropheae</taxon>
        <taxon>Jatropha</taxon>
    </lineage>
</organism>
<proteinExistence type="predicted"/>